<organism evidence="1 2">
    <name type="scientific">Erwinia amylovora NBRC 12687 = CFBP 1232</name>
    <dbReference type="NCBI Taxonomy" id="1219359"/>
    <lineage>
        <taxon>Bacteria</taxon>
        <taxon>Pseudomonadati</taxon>
        <taxon>Pseudomonadota</taxon>
        <taxon>Gammaproteobacteria</taxon>
        <taxon>Enterobacterales</taxon>
        <taxon>Erwiniaceae</taxon>
        <taxon>Erwinia</taxon>
    </lineage>
</organism>
<gene>
    <name evidence="1" type="ORF">BN437_1152</name>
</gene>
<dbReference type="AlphaFoldDB" id="A0A831ESQ8"/>
<evidence type="ECO:0000313" key="2">
    <source>
        <dbReference type="Proteomes" id="UP000013111"/>
    </source>
</evidence>
<reference evidence="1 2" key="1">
    <citation type="submission" date="2012-11" db="EMBL/GenBank/DDBJ databases">
        <authorList>
            <person name="Linke B."/>
        </authorList>
    </citation>
    <scope>NUCLEOTIDE SEQUENCE [LARGE SCALE GENOMIC DNA]</scope>
    <source>
        <strain evidence="2">CFBP 1232</strain>
    </source>
</reference>
<dbReference type="EMBL" id="CAPB01000008">
    <property type="protein sequence ID" value="CCO93104.1"/>
    <property type="molecule type" value="Genomic_DNA"/>
</dbReference>
<dbReference type="Proteomes" id="UP000013111">
    <property type="component" value="Unassembled WGS sequence"/>
</dbReference>
<reference evidence="1 2" key="2">
    <citation type="submission" date="2013-04" db="EMBL/GenBank/DDBJ databases">
        <title>Comparative genomics of 12 strains of Erwinia amylovora identifies a pan-genome with a large conserved core and provides insights into host specificity.</title>
        <authorList>
            <person name="Mann R.A."/>
            <person name="Smits T.H.M."/>
            <person name="Buehlmann A."/>
            <person name="Blom J."/>
            <person name="Goesmann A."/>
            <person name="Frey J.E."/>
            <person name="Plummer K.M."/>
            <person name="Beer S.V."/>
            <person name="Luck J."/>
            <person name="Duffy B."/>
            <person name="Rodoni B."/>
        </authorList>
    </citation>
    <scope>NUCLEOTIDE SEQUENCE [LARGE SCALE GENOMIC DNA]</scope>
    <source>
        <strain evidence="2">CFBP 1232</strain>
    </source>
</reference>
<dbReference type="InterPro" id="IPR009912">
    <property type="entry name" value="DUF1451"/>
</dbReference>
<sequence length="173" mass="20257">MSKYAFVINKGVSMNKVAQYYRELVSSLTARLERGERDIDALVESARQRMLNRGELTRSEIDDVTHAVRRDLEEFARSYTEQRQELGESVFMRVIRQSLWKELADITDKSQLEWREVFQDLNHHGVYHSGEVVGLGNLVCEQCQFTRAIYTPEVLTRCPQCGQHRFTRQPFEP</sequence>
<protein>
    <recommendedName>
        <fullName evidence="3">Zinc ribbon-containing protein</fullName>
    </recommendedName>
</protein>
<dbReference type="NCBIfam" id="NF008261">
    <property type="entry name" value="PRK11032.1"/>
    <property type="match status" value="1"/>
</dbReference>
<comment type="caution">
    <text evidence="1">The sequence shown here is derived from an EMBL/GenBank/DDBJ whole genome shotgun (WGS) entry which is preliminary data.</text>
</comment>
<evidence type="ECO:0000313" key="1">
    <source>
        <dbReference type="EMBL" id="CCO93104.1"/>
    </source>
</evidence>
<name>A0A831ESQ8_ERWAM</name>
<proteinExistence type="predicted"/>
<accession>A0A831ESQ8</accession>
<dbReference type="Pfam" id="PF07295">
    <property type="entry name" value="DUF1451"/>
    <property type="match status" value="1"/>
</dbReference>
<evidence type="ECO:0008006" key="3">
    <source>
        <dbReference type="Google" id="ProtNLM"/>
    </source>
</evidence>